<name>A0A7X9RZZ7_9BACT</name>
<dbReference type="AlphaFoldDB" id="A0A7X9RZZ7"/>
<evidence type="ECO:0000313" key="2">
    <source>
        <dbReference type="EMBL" id="NME71810.1"/>
    </source>
</evidence>
<comment type="caution">
    <text evidence="2">The sequence shown here is derived from an EMBL/GenBank/DDBJ whole genome shotgun (WGS) entry which is preliminary data.</text>
</comment>
<dbReference type="SUPFAM" id="SSF51126">
    <property type="entry name" value="Pectin lyase-like"/>
    <property type="match status" value="1"/>
</dbReference>
<dbReference type="EMBL" id="JABANE010000116">
    <property type="protein sequence ID" value="NME71810.1"/>
    <property type="molecule type" value="Genomic_DNA"/>
</dbReference>
<protein>
    <submittedName>
        <fullName evidence="2">Right-handed parallel beta-helix repeat-containing protein</fullName>
    </submittedName>
</protein>
<accession>A0A7X9RZZ7</accession>
<dbReference type="Pfam" id="PF13229">
    <property type="entry name" value="Beta_helix"/>
    <property type="match status" value="1"/>
</dbReference>
<dbReference type="RefSeq" id="WP_169660016.1">
    <property type="nucleotide sequence ID" value="NZ_JABANE010000116.1"/>
</dbReference>
<dbReference type="InterPro" id="IPR012334">
    <property type="entry name" value="Pectin_lyas_fold"/>
</dbReference>
<reference evidence="2 3" key="1">
    <citation type="submission" date="2020-04" db="EMBL/GenBank/DDBJ databases">
        <title>Flammeovirga sp. SR4, a novel species isolated from seawater.</title>
        <authorList>
            <person name="Wang X."/>
        </authorList>
    </citation>
    <scope>NUCLEOTIDE SEQUENCE [LARGE SCALE GENOMIC DNA]</scope>
    <source>
        <strain evidence="2 3">ATCC 23126</strain>
    </source>
</reference>
<dbReference type="Gene3D" id="2.160.20.10">
    <property type="entry name" value="Single-stranded right-handed beta-helix, Pectin lyase-like"/>
    <property type="match status" value="1"/>
</dbReference>
<feature type="domain" description="Right handed beta helix" evidence="1">
    <location>
        <begin position="417"/>
        <end position="563"/>
    </location>
</feature>
<gene>
    <name evidence="2" type="ORF">HHU12_27845</name>
</gene>
<dbReference type="InterPro" id="IPR039448">
    <property type="entry name" value="Beta_helix"/>
</dbReference>
<dbReference type="InterPro" id="IPR006626">
    <property type="entry name" value="PbH1"/>
</dbReference>
<dbReference type="Proteomes" id="UP000576082">
    <property type="component" value="Unassembled WGS sequence"/>
</dbReference>
<keyword evidence="3" id="KW-1185">Reference proteome</keyword>
<evidence type="ECO:0000313" key="3">
    <source>
        <dbReference type="Proteomes" id="UP000576082"/>
    </source>
</evidence>
<proteinExistence type="predicted"/>
<sequence>MRPILILTFVLLPFFLMGQEYHQPDFFRKKRQLPLLDLKDKKVISLSKFGALPNDGKDDAKGITKAFEKAASLAESGKNVELLFEEGTYNLMGETEETHALTLFRNHNLVINGNGATIIIHNPMIGFLKLMNIKNVIIKDLYIDYDPLPFTQGKIIALNPEAKTFDLQIDQGFPELSASHFMASSQKWGMLMDREIPGKLKDGVSHLYPYRGWEKIGERTYRVQQPKSSFIDDMEIGDVFVQIARNNGKTIFTSFGGENLTYMNITSYSSPAGSYAAFGHKEWNILHCRVKLKPGRYHSANADCIHVSGSKFGPWVQNCLFEGYSDDAVNLKAVKKYILEQPQLNQILTVGSGVLKGDLLRFYNPREGILLDEAYVTQVEKQEENKFLLTFNKDIEGVTAFGKDKRKDIAYIDTQACESFIFRNNTFRNARRYGMLLQSNYGIIENNIFENLSQCAISMNNGVDWGEGFVAHDILIKNNLFKNTGYDKTFLTDYNAATIRMSVTKLKNPQAKGKWCGVATAEWQGLNTIAIEGNNFIYNKRAISIECAQNIFLGNNTFTRNPNDLFKLQKDPVFQDNVSNVIVE</sequence>
<evidence type="ECO:0000259" key="1">
    <source>
        <dbReference type="Pfam" id="PF13229"/>
    </source>
</evidence>
<dbReference type="SMART" id="SM00710">
    <property type="entry name" value="PbH1"/>
    <property type="match status" value="5"/>
</dbReference>
<organism evidence="2 3">
    <name type="scientific">Flammeovirga aprica JL-4</name>
    <dbReference type="NCBI Taxonomy" id="694437"/>
    <lineage>
        <taxon>Bacteria</taxon>
        <taxon>Pseudomonadati</taxon>
        <taxon>Bacteroidota</taxon>
        <taxon>Cytophagia</taxon>
        <taxon>Cytophagales</taxon>
        <taxon>Flammeovirgaceae</taxon>
        <taxon>Flammeovirga</taxon>
    </lineage>
</organism>
<dbReference type="InterPro" id="IPR011050">
    <property type="entry name" value="Pectin_lyase_fold/virulence"/>
</dbReference>